<dbReference type="SUPFAM" id="SSF50998">
    <property type="entry name" value="Quinoprotein alcohol dehydrogenase-like"/>
    <property type="match status" value="1"/>
</dbReference>
<dbReference type="KEGG" id="aau:AAur_3215"/>
<sequence>MYSRTSAVNGPTRQKSAALAVVAVGVSLTLGACTVPASSGTPSPSTNVLDRSTTSAAAIWEVALSPIAQPEVTDGVALVYAKTASGVTAHAVSVTDGKELWTQAVHPGIGAPGVSLAPAVTKTSTGESVAVYLQESAAPITSGGTSWWTAPVAVDLKSGKELYRGNPQLVESRPAACDDEKDMCFTSLNAQTRLTTQHRVNLSTGADSTGPDVNPITGNFRLVGNGLYSVVEDGKERLARVSAGNKLWEADVESLFGPGATTNLGWSFEYSKKLDLYIGSVGINPTTETDYVRLMEQTFTVDLTKHKTVGFRASTGEKLWTVEGSEKWCSSGVGKTETTLMDGNAFPVRCEYNQGTMAVPGGTYQNAEGKLVGYDPVSGEAKWQTTSTPIKAAADLLVPSPSRGDVVLTGGPDGMTMVDTLSGASRAATSDDVFLCSEAAKYPLPADAPFPVQPEGNLGTGGSMLFPCDRNAKAVPALTTGTLRDIPTADDGVAVLAQEGVLSGFKLP</sequence>
<dbReference type="PROSITE" id="PS51257">
    <property type="entry name" value="PROKAR_LIPOPROTEIN"/>
    <property type="match status" value="1"/>
</dbReference>
<dbReference type="Gene3D" id="2.130.10.10">
    <property type="entry name" value="YVTN repeat-like/Quinoprotein amine dehydrogenase"/>
    <property type="match status" value="1"/>
</dbReference>
<protein>
    <submittedName>
        <fullName evidence="2">Lipoprotein</fullName>
    </submittedName>
</protein>
<keyword evidence="1" id="KW-0732">Signal</keyword>
<dbReference type="OrthoDB" id="256225at2"/>
<reference evidence="2 3" key="1">
    <citation type="journal article" date="2006" name="PLoS Genet.">
        <title>Secrets of soil survival revealed by the genome sequence of Arthrobacter aurescens TC1.</title>
        <authorList>
            <person name="Mongodin E.F."/>
            <person name="Shapir N."/>
            <person name="Daugherty S.C."/>
            <person name="DeBoy R.T."/>
            <person name="Emerson J.B."/>
            <person name="Shvartzbeyn A."/>
            <person name="Radune D."/>
            <person name="Vamathevan J."/>
            <person name="Riggs F."/>
            <person name="Grinberg V."/>
            <person name="Khouri H."/>
            <person name="Wackett L.P."/>
            <person name="Nelson K.E."/>
            <person name="Sadowsky M.J."/>
        </authorList>
    </citation>
    <scope>NUCLEOTIDE SEQUENCE [LARGE SCALE GENOMIC DNA]</scope>
    <source>
        <strain evidence="2 3">TC1</strain>
    </source>
</reference>
<gene>
    <name evidence="2" type="ordered locus">AAur_3215</name>
</gene>
<dbReference type="eggNOG" id="ENOG5033MJ8">
    <property type="taxonomic scope" value="Bacteria"/>
</dbReference>
<organism evidence="2 3">
    <name type="scientific">Paenarthrobacter aurescens (strain TC1)</name>
    <dbReference type="NCBI Taxonomy" id="290340"/>
    <lineage>
        <taxon>Bacteria</taxon>
        <taxon>Bacillati</taxon>
        <taxon>Actinomycetota</taxon>
        <taxon>Actinomycetes</taxon>
        <taxon>Micrococcales</taxon>
        <taxon>Micrococcaceae</taxon>
        <taxon>Paenarthrobacter</taxon>
    </lineage>
</organism>
<evidence type="ECO:0000313" key="3">
    <source>
        <dbReference type="Proteomes" id="UP000000637"/>
    </source>
</evidence>
<name>A1R9K0_PAEAT</name>
<dbReference type="STRING" id="290340.AAur_3215"/>
<accession>A1R9K0</accession>
<proteinExistence type="predicted"/>
<dbReference type="InterPro" id="IPR015943">
    <property type="entry name" value="WD40/YVTN_repeat-like_dom_sf"/>
</dbReference>
<dbReference type="HOGENOM" id="CLU_527520_0_0_11"/>
<dbReference type="Proteomes" id="UP000000637">
    <property type="component" value="Chromosome"/>
</dbReference>
<feature type="signal peptide" evidence="1">
    <location>
        <begin position="1"/>
        <end position="32"/>
    </location>
</feature>
<evidence type="ECO:0000313" key="2">
    <source>
        <dbReference type="EMBL" id="ABM09977.1"/>
    </source>
</evidence>
<dbReference type="EMBL" id="CP000474">
    <property type="protein sequence ID" value="ABM09977.1"/>
    <property type="molecule type" value="Genomic_DNA"/>
</dbReference>
<dbReference type="AlphaFoldDB" id="A1R9K0"/>
<keyword evidence="3" id="KW-1185">Reference proteome</keyword>
<feature type="chain" id="PRO_5038462255" evidence="1">
    <location>
        <begin position="33"/>
        <end position="508"/>
    </location>
</feature>
<evidence type="ECO:0000256" key="1">
    <source>
        <dbReference type="SAM" id="SignalP"/>
    </source>
</evidence>
<keyword evidence="2" id="KW-0449">Lipoprotein</keyword>
<dbReference type="InterPro" id="IPR011047">
    <property type="entry name" value="Quinoprotein_ADH-like_sf"/>
</dbReference>